<keyword evidence="7" id="KW-0067">ATP-binding</keyword>
<evidence type="ECO:0000256" key="5">
    <source>
        <dbReference type="ARBA" id="ARBA00022741"/>
    </source>
</evidence>
<proteinExistence type="predicted"/>
<dbReference type="AlphaFoldDB" id="K6VV41"/>
<keyword evidence="5" id="KW-0547">Nucleotide-binding</keyword>
<evidence type="ECO:0000313" key="14">
    <source>
        <dbReference type="Proteomes" id="UP000008495"/>
    </source>
</evidence>
<dbReference type="GO" id="GO:0016301">
    <property type="term" value="F:kinase activity"/>
    <property type="evidence" value="ECO:0007669"/>
    <property type="project" value="UniProtKB-KW"/>
</dbReference>
<comment type="subcellular location">
    <subcellularLocation>
        <location evidence="1">Membrane</location>
        <topology evidence="1">Multi-pass membrane protein</topology>
    </subcellularLocation>
</comment>
<keyword evidence="6" id="KW-0418">Kinase</keyword>
<dbReference type="GO" id="GO:0000160">
    <property type="term" value="P:phosphorelay signal transduction system"/>
    <property type="evidence" value="ECO:0007669"/>
    <property type="project" value="UniProtKB-KW"/>
</dbReference>
<feature type="transmembrane region" description="Helical" evidence="11">
    <location>
        <begin position="70"/>
        <end position="93"/>
    </location>
</feature>
<evidence type="ECO:0000259" key="12">
    <source>
        <dbReference type="Pfam" id="PF13493"/>
    </source>
</evidence>
<comment type="caution">
    <text evidence="13">The sequence shown here is derived from an EMBL/GenBank/DDBJ whole genome shotgun (WGS) entry which is preliminary data.</text>
</comment>
<dbReference type="eggNOG" id="COG2205">
    <property type="taxonomic scope" value="Bacteria"/>
</dbReference>
<evidence type="ECO:0000313" key="13">
    <source>
        <dbReference type="EMBL" id="GAB79205.1"/>
    </source>
</evidence>
<gene>
    <name evidence="13" type="ORF">AUCHE_21_00310</name>
</gene>
<keyword evidence="10 11" id="KW-0472">Membrane</keyword>
<dbReference type="Gene3D" id="1.20.120.620">
    <property type="entry name" value="Backbone structure of the membrane domain of e. Coli histidine kinase receptor kdpd"/>
    <property type="match status" value="1"/>
</dbReference>
<keyword evidence="4 11" id="KW-0812">Transmembrane</keyword>
<evidence type="ECO:0000256" key="8">
    <source>
        <dbReference type="ARBA" id="ARBA00022989"/>
    </source>
</evidence>
<feature type="transmembrane region" description="Helical" evidence="11">
    <location>
        <begin position="46"/>
        <end position="63"/>
    </location>
</feature>
<evidence type="ECO:0000256" key="10">
    <source>
        <dbReference type="ARBA" id="ARBA00023136"/>
    </source>
</evidence>
<dbReference type="EMBL" id="BAGZ01000021">
    <property type="protein sequence ID" value="GAB79205.1"/>
    <property type="molecule type" value="Genomic_DNA"/>
</dbReference>
<evidence type="ECO:0000256" key="7">
    <source>
        <dbReference type="ARBA" id="ARBA00022840"/>
    </source>
</evidence>
<keyword evidence="9" id="KW-0902">Two-component regulatory system</keyword>
<dbReference type="Pfam" id="PF13493">
    <property type="entry name" value="DUF4118"/>
    <property type="match status" value="1"/>
</dbReference>
<evidence type="ECO:0000256" key="9">
    <source>
        <dbReference type="ARBA" id="ARBA00023012"/>
    </source>
</evidence>
<dbReference type="InterPro" id="IPR038318">
    <property type="entry name" value="KdpD_sf"/>
</dbReference>
<sequence length="252" mass="26694">MTPTHAVGRDALTEALHHPRVRRALAALAPLLLAAALVPTRENTDPAITVLLFTLIVVAFAATGDRAAGLLSALSCAAWMDFFLIPPYLTFRIARTDDILLALLLAAVGLAVTELALRGRKQASVAARRAGYVDGVLEVLRTDPDSDSGNDRRQAICQEITRVLGIDSCTCSPGAPPGGWPTLTDTGRLDHLGYLSDPTVDGLPTTTITVIPVSRGHEIVAHFRLTAATRVVHPSDDQLKVAFLLAEQAATG</sequence>
<accession>K6VV41</accession>
<dbReference type="STRING" id="100225.SAMN05421595_2513"/>
<protein>
    <recommendedName>
        <fullName evidence="12">Sensor protein KdpD transmembrane domain-containing protein</fullName>
    </recommendedName>
</protein>
<keyword evidence="2" id="KW-0597">Phosphoprotein</keyword>
<name>K6VV41_9MICO</name>
<evidence type="ECO:0000256" key="2">
    <source>
        <dbReference type="ARBA" id="ARBA00022553"/>
    </source>
</evidence>
<evidence type="ECO:0000256" key="4">
    <source>
        <dbReference type="ARBA" id="ARBA00022692"/>
    </source>
</evidence>
<evidence type="ECO:0000256" key="1">
    <source>
        <dbReference type="ARBA" id="ARBA00004141"/>
    </source>
</evidence>
<keyword evidence="8 11" id="KW-1133">Transmembrane helix</keyword>
<evidence type="ECO:0000256" key="11">
    <source>
        <dbReference type="SAM" id="Phobius"/>
    </source>
</evidence>
<organism evidence="13 14">
    <name type="scientific">Austwickia chelonae NBRC 105200</name>
    <dbReference type="NCBI Taxonomy" id="1184607"/>
    <lineage>
        <taxon>Bacteria</taxon>
        <taxon>Bacillati</taxon>
        <taxon>Actinomycetota</taxon>
        <taxon>Actinomycetes</taxon>
        <taxon>Micrococcales</taxon>
        <taxon>Dermatophilaceae</taxon>
        <taxon>Austwickia</taxon>
    </lineage>
</organism>
<feature type="transmembrane region" description="Helical" evidence="11">
    <location>
        <begin position="99"/>
        <end position="117"/>
    </location>
</feature>
<dbReference type="GO" id="GO:0016020">
    <property type="term" value="C:membrane"/>
    <property type="evidence" value="ECO:0007669"/>
    <property type="project" value="UniProtKB-SubCell"/>
</dbReference>
<dbReference type="RefSeq" id="WP_006503962.1">
    <property type="nucleotide sequence ID" value="NZ_BAGZ01000021.1"/>
</dbReference>
<feature type="transmembrane region" description="Helical" evidence="11">
    <location>
        <begin position="21"/>
        <end position="40"/>
    </location>
</feature>
<dbReference type="InterPro" id="IPR025201">
    <property type="entry name" value="KdpD_TM"/>
</dbReference>
<feature type="domain" description="Sensor protein KdpD transmembrane" evidence="12">
    <location>
        <begin position="24"/>
        <end position="129"/>
    </location>
</feature>
<keyword evidence="3" id="KW-0808">Transferase</keyword>
<reference evidence="13 14" key="1">
    <citation type="submission" date="2012-08" db="EMBL/GenBank/DDBJ databases">
        <title>Whole genome shotgun sequence of Austwickia chelonae NBRC 105200.</title>
        <authorList>
            <person name="Yoshida I."/>
            <person name="Hosoyama A."/>
            <person name="Tsuchikane K."/>
            <person name="Katsumata H."/>
            <person name="Ando Y."/>
            <person name="Ohji S."/>
            <person name="Hamada M."/>
            <person name="Tamura T."/>
            <person name="Yamazoe A."/>
            <person name="Yamazaki S."/>
            <person name="Fujita N."/>
        </authorList>
    </citation>
    <scope>NUCLEOTIDE SEQUENCE [LARGE SCALE GENOMIC DNA]</scope>
    <source>
        <strain evidence="13 14">NBRC 105200</strain>
    </source>
</reference>
<evidence type="ECO:0000256" key="3">
    <source>
        <dbReference type="ARBA" id="ARBA00022679"/>
    </source>
</evidence>
<evidence type="ECO:0000256" key="6">
    <source>
        <dbReference type="ARBA" id="ARBA00022777"/>
    </source>
</evidence>
<dbReference type="GO" id="GO:0005524">
    <property type="term" value="F:ATP binding"/>
    <property type="evidence" value="ECO:0007669"/>
    <property type="project" value="UniProtKB-KW"/>
</dbReference>
<dbReference type="Proteomes" id="UP000008495">
    <property type="component" value="Unassembled WGS sequence"/>
</dbReference>
<keyword evidence="14" id="KW-1185">Reference proteome</keyword>